<keyword evidence="4" id="KW-0597">Phosphoprotein</keyword>
<gene>
    <name evidence="11" type="ORF">C6Y45_07860</name>
</gene>
<evidence type="ECO:0000313" key="12">
    <source>
        <dbReference type="Proteomes" id="UP000240509"/>
    </source>
</evidence>
<dbReference type="GO" id="GO:0005886">
    <property type="term" value="C:plasma membrane"/>
    <property type="evidence" value="ECO:0007669"/>
    <property type="project" value="UniProtKB-SubCell"/>
</dbReference>
<dbReference type="Gene3D" id="3.30.565.10">
    <property type="entry name" value="Histidine kinase-like ATPase, C-terminal domain"/>
    <property type="match status" value="1"/>
</dbReference>
<proteinExistence type="predicted"/>
<accession>A0A2T4U6R3</accession>
<evidence type="ECO:0000256" key="3">
    <source>
        <dbReference type="ARBA" id="ARBA00012438"/>
    </source>
</evidence>
<dbReference type="InterPro" id="IPR003594">
    <property type="entry name" value="HATPase_dom"/>
</dbReference>
<evidence type="ECO:0000256" key="7">
    <source>
        <dbReference type="ARBA" id="ARBA00022777"/>
    </source>
</evidence>
<dbReference type="PANTHER" id="PTHR43711:SF1">
    <property type="entry name" value="HISTIDINE KINASE 1"/>
    <property type="match status" value="1"/>
</dbReference>
<name>A0A2T4U6R3_9BACI</name>
<dbReference type="Pfam" id="PF02518">
    <property type="entry name" value="HATPase_c"/>
    <property type="match status" value="1"/>
</dbReference>
<evidence type="ECO:0000256" key="5">
    <source>
        <dbReference type="ARBA" id="ARBA00022679"/>
    </source>
</evidence>
<dbReference type="PRINTS" id="PR00344">
    <property type="entry name" value="BCTRLSENSOR"/>
</dbReference>
<evidence type="ECO:0000256" key="9">
    <source>
        <dbReference type="ARBA" id="ARBA00023012"/>
    </source>
</evidence>
<dbReference type="InterPro" id="IPR005467">
    <property type="entry name" value="His_kinase_dom"/>
</dbReference>
<comment type="subcellular location">
    <subcellularLocation>
        <location evidence="2">Cell membrane</location>
        <topology evidence="2">Multi-pass membrane protein</topology>
    </subcellularLocation>
</comment>
<evidence type="ECO:0000256" key="4">
    <source>
        <dbReference type="ARBA" id="ARBA00022553"/>
    </source>
</evidence>
<dbReference type="RefSeq" id="WP_107584687.1">
    <property type="nucleotide sequence ID" value="NZ_PZJJ01000010.1"/>
</dbReference>
<keyword evidence="8" id="KW-0067">ATP-binding</keyword>
<dbReference type="OrthoDB" id="9813151at2"/>
<dbReference type="PANTHER" id="PTHR43711">
    <property type="entry name" value="TWO-COMPONENT HISTIDINE KINASE"/>
    <property type="match status" value="1"/>
</dbReference>
<dbReference type="FunFam" id="3.30.565.10:FF:000006">
    <property type="entry name" value="Sensor histidine kinase WalK"/>
    <property type="match status" value="1"/>
</dbReference>
<comment type="caution">
    <text evidence="11">The sequence shown here is derived from an EMBL/GenBank/DDBJ whole genome shotgun (WGS) entry which is preliminary data.</text>
</comment>
<reference evidence="11 12" key="1">
    <citation type="submission" date="2018-03" db="EMBL/GenBank/DDBJ databases">
        <title>Alkalicoccus saliphilus sp. nov., isolated from a mineral pool.</title>
        <authorList>
            <person name="Zhao B."/>
        </authorList>
    </citation>
    <scope>NUCLEOTIDE SEQUENCE [LARGE SCALE GENOMIC DNA]</scope>
    <source>
        <strain evidence="11 12">6AG</strain>
    </source>
</reference>
<sequence>MVIEENLPLFYGDGLRLEQIMSNLLDNAICYTTQGTIYMRINSREQKEIIITVNNTGPGISEEELPYIFECFYRVEKSRSQEHGGTGLGLAIVKQLAELYGRTIEVYSKAENGTCFKVRLPVLEGPGKGSGEEG</sequence>
<evidence type="ECO:0000313" key="11">
    <source>
        <dbReference type="EMBL" id="PTL39086.1"/>
    </source>
</evidence>
<evidence type="ECO:0000259" key="10">
    <source>
        <dbReference type="PROSITE" id="PS50109"/>
    </source>
</evidence>
<keyword evidence="7" id="KW-0418">Kinase</keyword>
<dbReference type="EMBL" id="PZJJ01000010">
    <property type="protein sequence ID" value="PTL39086.1"/>
    <property type="molecule type" value="Genomic_DNA"/>
</dbReference>
<dbReference type="InterPro" id="IPR036890">
    <property type="entry name" value="HATPase_C_sf"/>
</dbReference>
<dbReference type="GO" id="GO:0004673">
    <property type="term" value="F:protein histidine kinase activity"/>
    <property type="evidence" value="ECO:0007669"/>
    <property type="project" value="UniProtKB-EC"/>
</dbReference>
<dbReference type="GO" id="GO:0000160">
    <property type="term" value="P:phosphorelay signal transduction system"/>
    <property type="evidence" value="ECO:0007669"/>
    <property type="project" value="UniProtKB-KW"/>
</dbReference>
<feature type="domain" description="Histidine kinase" evidence="10">
    <location>
        <begin position="1"/>
        <end position="124"/>
    </location>
</feature>
<dbReference type="SMART" id="SM00387">
    <property type="entry name" value="HATPase_c"/>
    <property type="match status" value="1"/>
</dbReference>
<dbReference type="Proteomes" id="UP000240509">
    <property type="component" value="Unassembled WGS sequence"/>
</dbReference>
<dbReference type="PROSITE" id="PS50109">
    <property type="entry name" value="HIS_KIN"/>
    <property type="match status" value="1"/>
</dbReference>
<keyword evidence="5" id="KW-0808">Transferase</keyword>
<protein>
    <recommendedName>
        <fullName evidence="3">histidine kinase</fullName>
        <ecNumber evidence="3">2.7.13.3</ecNumber>
    </recommendedName>
</protein>
<dbReference type="InterPro" id="IPR050736">
    <property type="entry name" value="Sensor_HK_Regulatory"/>
</dbReference>
<organism evidence="11 12">
    <name type="scientific">Alkalicoccus saliphilus</name>
    <dbReference type="NCBI Taxonomy" id="200989"/>
    <lineage>
        <taxon>Bacteria</taxon>
        <taxon>Bacillati</taxon>
        <taxon>Bacillota</taxon>
        <taxon>Bacilli</taxon>
        <taxon>Bacillales</taxon>
        <taxon>Bacillaceae</taxon>
        <taxon>Alkalicoccus</taxon>
    </lineage>
</organism>
<evidence type="ECO:0000256" key="8">
    <source>
        <dbReference type="ARBA" id="ARBA00022840"/>
    </source>
</evidence>
<dbReference type="SUPFAM" id="SSF55874">
    <property type="entry name" value="ATPase domain of HSP90 chaperone/DNA topoisomerase II/histidine kinase"/>
    <property type="match status" value="1"/>
</dbReference>
<evidence type="ECO:0000256" key="6">
    <source>
        <dbReference type="ARBA" id="ARBA00022741"/>
    </source>
</evidence>
<evidence type="ECO:0000256" key="1">
    <source>
        <dbReference type="ARBA" id="ARBA00000085"/>
    </source>
</evidence>
<keyword evidence="6" id="KW-0547">Nucleotide-binding</keyword>
<comment type="catalytic activity">
    <reaction evidence="1">
        <text>ATP + protein L-histidine = ADP + protein N-phospho-L-histidine.</text>
        <dbReference type="EC" id="2.7.13.3"/>
    </reaction>
</comment>
<dbReference type="GO" id="GO:0005524">
    <property type="term" value="F:ATP binding"/>
    <property type="evidence" value="ECO:0007669"/>
    <property type="project" value="UniProtKB-KW"/>
</dbReference>
<dbReference type="AlphaFoldDB" id="A0A2T4U6R3"/>
<dbReference type="EC" id="2.7.13.3" evidence="3"/>
<dbReference type="InterPro" id="IPR004358">
    <property type="entry name" value="Sig_transdc_His_kin-like_C"/>
</dbReference>
<keyword evidence="12" id="KW-1185">Reference proteome</keyword>
<evidence type="ECO:0000256" key="2">
    <source>
        <dbReference type="ARBA" id="ARBA00004651"/>
    </source>
</evidence>
<keyword evidence="9" id="KW-0902">Two-component regulatory system</keyword>